<name>A0ACB6ZCV3_THEGA</name>
<keyword evidence="2" id="KW-1185">Reference proteome</keyword>
<dbReference type="EMBL" id="MU118036">
    <property type="protein sequence ID" value="KAF9647347.1"/>
    <property type="molecule type" value="Genomic_DNA"/>
</dbReference>
<reference evidence="1" key="1">
    <citation type="submission" date="2019-10" db="EMBL/GenBank/DDBJ databases">
        <authorList>
            <consortium name="DOE Joint Genome Institute"/>
            <person name="Kuo A."/>
            <person name="Miyauchi S."/>
            <person name="Kiss E."/>
            <person name="Drula E."/>
            <person name="Kohler A."/>
            <person name="Sanchez-Garcia M."/>
            <person name="Andreopoulos B."/>
            <person name="Barry K.W."/>
            <person name="Bonito G."/>
            <person name="Buee M."/>
            <person name="Carver A."/>
            <person name="Chen C."/>
            <person name="Cichocki N."/>
            <person name="Clum A."/>
            <person name="Culley D."/>
            <person name="Crous P.W."/>
            <person name="Fauchery L."/>
            <person name="Girlanda M."/>
            <person name="Hayes R."/>
            <person name="Keri Z."/>
            <person name="Labutti K."/>
            <person name="Lipzen A."/>
            <person name="Lombard V."/>
            <person name="Magnuson J."/>
            <person name="Maillard F."/>
            <person name="Morin E."/>
            <person name="Murat C."/>
            <person name="Nolan M."/>
            <person name="Ohm R."/>
            <person name="Pangilinan J."/>
            <person name="Pereira M."/>
            <person name="Perotto S."/>
            <person name="Peter M."/>
            <person name="Riley R."/>
            <person name="Sitrit Y."/>
            <person name="Stielow B."/>
            <person name="Szollosi G."/>
            <person name="Zifcakova L."/>
            <person name="Stursova M."/>
            <person name="Spatafora J.W."/>
            <person name="Tedersoo L."/>
            <person name="Vaario L.-M."/>
            <person name="Yamada A."/>
            <person name="Yan M."/>
            <person name="Wang P."/>
            <person name="Xu J."/>
            <person name="Bruns T."/>
            <person name="Baldrian P."/>
            <person name="Vilgalys R."/>
            <person name="Henrissat B."/>
            <person name="Grigoriev I.V."/>
            <person name="Hibbett D."/>
            <person name="Nagy L.G."/>
            <person name="Martin F.M."/>
        </authorList>
    </citation>
    <scope>NUCLEOTIDE SEQUENCE</scope>
    <source>
        <strain evidence="1">P2</strain>
    </source>
</reference>
<dbReference type="Proteomes" id="UP000886501">
    <property type="component" value="Unassembled WGS sequence"/>
</dbReference>
<gene>
    <name evidence="1" type="ORF">BDM02DRAFT_3156207</name>
</gene>
<evidence type="ECO:0000313" key="2">
    <source>
        <dbReference type="Proteomes" id="UP000886501"/>
    </source>
</evidence>
<reference evidence="1" key="2">
    <citation type="journal article" date="2020" name="Nat. Commun.">
        <title>Large-scale genome sequencing of mycorrhizal fungi provides insights into the early evolution of symbiotic traits.</title>
        <authorList>
            <person name="Miyauchi S."/>
            <person name="Kiss E."/>
            <person name="Kuo A."/>
            <person name="Drula E."/>
            <person name="Kohler A."/>
            <person name="Sanchez-Garcia M."/>
            <person name="Morin E."/>
            <person name="Andreopoulos B."/>
            <person name="Barry K.W."/>
            <person name="Bonito G."/>
            <person name="Buee M."/>
            <person name="Carver A."/>
            <person name="Chen C."/>
            <person name="Cichocki N."/>
            <person name="Clum A."/>
            <person name="Culley D."/>
            <person name="Crous P.W."/>
            <person name="Fauchery L."/>
            <person name="Girlanda M."/>
            <person name="Hayes R.D."/>
            <person name="Keri Z."/>
            <person name="LaButti K."/>
            <person name="Lipzen A."/>
            <person name="Lombard V."/>
            <person name="Magnuson J."/>
            <person name="Maillard F."/>
            <person name="Murat C."/>
            <person name="Nolan M."/>
            <person name="Ohm R.A."/>
            <person name="Pangilinan J."/>
            <person name="Pereira M.F."/>
            <person name="Perotto S."/>
            <person name="Peter M."/>
            <person name="Pfister S."/>
            <person name="Riley R."/>
            <person name="Sitrit Y."/>
            <person name="Stielow J.B."/>
            <person name="Szollosi G."/>
            <person name="Zifcakova L."/>
            <person name="Stursova M."/>
            <person name="Spatafora J.W."/>
            <person name="Tedersoo L."/>
            <person name="Vaario L.M."/>
            <person name="Yamada A."/>
            <person name="Yan M."/>
            <person name="Wang P."/>
            <person name="Xu J."/>
            <person name="Bruns T."/>
            <person name="Baldrian P."/>
            <person name="Vilgalys R."/>
            <person name="Dunand C."/>
            <person name="Henrissat B."/>
            <person name="Grigoriev I.V."/>
            <person name="Hibbett D."/>
            <person name="Nagy L.G."/>
            <person name="Martin F.M."/>
        </authorList>
    </citation>
    <scope>NUCLEOTIDE SEQUENCE</scope>
    <source>
        <strain evidence="1">P2</strain>
    </source>
</reference>
<sequence length="297" mass="33066">MSSKKVTAIDIPSDTNPQEYEDEHVHAVYEQIASHFSSTRYKPWPIIAKFLSSIPPGYIGLDSGTGNGKYLPSPGPSSPMIGLDRSRNLLQIARYAGSQSTVDSSSAPTTINEVVQADVLNECWRAGVFDYAISIATMHHLTTNERRKTAVQRLIQAVSPVHGRALIYVWAIEQDEFSKRAIPDRGPARGIAGRDVFIPWVLAIQKRKGRGHTTKKDHDTVEATMETESTEEPSKVFNRYYHMFSNGELHELTTTAAQELGLAIGNESGASADQGVEIVQCGWESSNYYIEIRRWQR</sequence>
<proteinExistence type="predicted"/>
<evidence type="ECO:0000313" key="1">
    <source>
        <dbReference type="EMBL" id="KAF9647347.1"/>
    </source>
</evidence>
<protein>
    <submittedName>
        <fullName evidence="1">Uncharacterized protein</fullName>
    </submittedName>
</protein>
<comment type="caution">
    <text evidence="1">The sequence shown here is derived from an EMBL/GenBank/DDBJ whole genome shotgun (WGS) entry which is preliminary data.</text>
</comment>
<organism evidence="1 2">
    <name type="scientific">Thelephora ganbajun</name>
    <name type="common">Ganba fungus</name>
    <dbReference type="NCBI Taxonomy" id="370292"/>
    <lineage>
        <taxon>Eukaryota</taxon>
        <taxon>Fungi</taxon>
        <taxon>Dikarya</taxon>
        <taxon>Basidiomycota</taxon>
        <taxon>Agaricomycotina</taxon>
        <taxon>Agaricomycetes</taxon>
        <taxon>Thelephorales</taxon>
        <taxon>Thelephoraceae</taxon>
        <taxon>Thelephora</taxon>
    </lineage>
</organism>
<accession>A0ACB6ZCV3</accession>